<feature type="region of interest" description="Disordered" evidence="5">
    <location>
        <begin position="552"/>
        <end position="666"/>
    </location>
</feature>
<keyword evidence="6" id="KW-0472">Membrane</keyword>
<dbReference type="GO" id="GO:0005524">
    <property type="term" value="F:ATP binding"/>
    <property type="evidence" value="ECO:0007669"/>
    <property type="project" value="UniProtKB-KW"/>
</dbReference>
<feature type="compositionally biased region" description="Polar residues" evidence="5">
    <location>
        <begin position="697"/>
        <end position="706"/>
    </location>
</feature>
<gene>
    <name evidence="8" type="ORF">WJX73_006907</name>
</gene>
<evidence type="ECO:0000259" key="7">
    <source>
        <dbReference type="PROSITE" id="PS50011"/>
    </source>
</evidence>
<keyword evidence="1" id="KW-0808">Transferase</keyword>
<dbReference type="Proteomes" id="UP001465755">
    <property type="component" value="Unassembled WGS sequence"/>
</dbReference>
<feature type="domain" description="Protein kinase" evidence="7">
    <location>
        <begin position="965"/>
        <end position="1243"/>
    </location>
</feature>
<dbReference type="PROSITE" id="PS00108">
    <property type="entry name" value="PROTEIN_KINASE_ST"/>
    <property type="match status" value="1"/>
</dbReference>
<feature type="transmembrane region" description="Helical" evidence="6">
    <location>
        <begin position="168"/>
        <end position="186"/>
    </location>
</feature>
<keyword evidence="3" id="KW-0418">Kinase</keyword>
<keyword evidence="6" id="KW-0812">Transmembrane</keyword>
<proteinExistence type="predicted"/>
<dbReference type="InterPro" id="IPR008271">
    <property type="entry name" value="Ser/Thr_kinase_AS"/>
</dbReference>
<dbReference type="InterPro" id="IPR000719">
    <property type="entry name" value="Prot_kinase_dom"/>
</dbReference>
<dbReference type="InterPro" id="IPR001245">
    <property type="entry name" value="Ser-Thr/Tyr_kinase_cat_dom"/>
</dbReference>
<comment type="caution">
    <text evidence="8">The sequence shown here is derived from an EMBL/GenBank/DDBJ whole genome shotgun (WGS) entry which is preliminary data.</text>
</comment>
<dbReference type="InterPro" id="IPR051681">
    <property type="entry name" value="Ser/Thr_Kinases-Pseudokinases"/>
</dbReference>
<dbReference type="InterPro" id="IPR011009">
    <property type="entry name" value="Kinase-like_dom_sf"/>
</dbReference>
<dbReference type="GO" id="GO:0004674">
    <property type="term" value="F:protein serine/threonine kinase activity"/>
    <property type="evidence" value="ECO:0007669"/>
    <property type="project" value="TreeGrafter"/>
</dbReference>
<keyword evidence="2" id="KW-0547">Nucleotide-binding</keyword>
<feature type="compositionally biased region" description="Low complexity" evidence="5">
    <location>
        <begin position="726"/>
        <end position="742"/>
    </location>
</feature>
<evidence type="ECO:0000313" key="8">
    <source>
        <dbReference type="EMBL" id="KAK9801881.1"/>
    </source>
</evidence>
<dbReference type="EMBL" id="JALJOQ010000075">
    <property type="protein sequence ID" value="KAK9801881.1"/>
    <property type="molecule type" value="Genomic_DNA"/>
</dbReference>
<name>A0AAW1NWE3_9CHLO</name>
<dbReference type="SUPFAM" id="SSF56112">
    <property type="entry name" value="Protein kinase-like (PK-like)"/>
    <property type="match status" value="1"/>
</dbReference>
<keyword evidence="6" id="KW-1133">Transmembrane helix</keyword>
<dbReference type="SMART" id="SM00220">
    <property type="entry name" value="S_TKc"/>
    <property type="match status" value="1"/>
</dbReference>
<feature type="transmembrane region" description="Helical" evidence="6">
    <location>
        <begin position="137"/>
        <end position="156"/>
    </location>
</feature>
<dbReference type="AlphaFoldDB" id="A0AAW1NWE3"/>
<feature type="transmembrane region" description="Helical" evidence="6">
    <location>
        <begin position="81"/>
        <end position="98"/>
    </location>
</feature>
<feature type="region of interest" description="Disordered" evidence="5">
    <location>
        <begin position="696"/>
        <end position="765"/>
    </location>
</feature>
<sequence length="1256" mass="136465">MSAVEEGLGGGERDNETPVPRSRRSTLVGVSRAAWKELSDFSRGSWHARVSHTSEVQRLSSLHKALWQNHFLESLPRATKIFLATSALDAMLIMALTIEQLVVGGDLLQILMAMLVTSVFFLWFVVSAIVHENAYELLVTVVLSAVIAVRVLYFVATKNRSPGEVAGAVLAMLLTAACSILALVSYRQFGWRQHSKLACDLRVKNASSRQRSHMLVKRFLALIKLDLQFLIIMFLLGINVATDTGPHQPNNSGLIIANTGGLVLNLLWAVVAYWTVLHEHTRAASALIALLLPCMGMPLVDIILSFVPTGPTAPDTRATMTLSAAVFICVRAGCAVVVLQCVRQSVRQRREHRSPKAKDPATPQQAGGEDIPTELLPLVQGAWIGKPSPGAPKKRRFFQLSADGSTLRWAWDKYIVLYYVADQQNDDFEMEIRLCLLSAQEQPDLLLRFQDQQLYTTWKEGLALTLTLLFSPSGLAPGAHGIPGGTPRLGSGDYKSRGDIYSAIVDSLKHTTHHSTKVSPRRLLRQLSGQISRRSSTSDPENQQFQRIAAAAPALQSPLRSPSAPLRPHRTEDLAGISQPLRRSISRGARSSAAMRKLTAEFDRAEQAEGRQKPAPPLERQLSGSGSQSTIAPALRRQGSREDPTPLKGSPNDSESPGEGAGLRRSISYPPAANMREVVFEQFSPRGLHVRMRITDAQPSSPTDDSTFVLGPPPLPRRAPPPTPYTAPEQSPASSTATASPPQERRPWTPASKAPYNGRPPTTPKLKAALNRMGGKEGSRPAFDIEARADGAAQCHDGCAAAGAGLLSAARRTTGNAAEEVDAQEYLDKVAPLPHSDRPLSKGEELAAAQHHQEGATSLTEVVISQPGRDPLPRQAVGRYPSNDSSTAETVHRRTQNSSSGESFMDGIILDRRHRCNSSSDGTVATVGSYSGSEWSGQLLATDSNLASLPITLKVSVEMIEYDDLSFGKFLGQGAEGSVYAAWYMDTPVAVKQTDSGSEVKMNLAAGSHDNIVALRGLCEHEGKVFLVMEYCPRGTLDLLLHHNMALPWDPLRLLRMVRSIARGMLHLHTRKPPILHRDLKPANIFVGHGLTMKIGDFGMSRHVWEPTPAQGMQGNLERSLTAGTIGTAAYCAPEVLDPASPSPGRETSAQTILKSDVYSFGVLLWETLMRQRPWDGMNGFQIQTRWYMDEDMTLPPVPVPAVGEAGREVLTVLAALVVDCTALNPSQRPTFRTILDRLRPLGSAASMTSCASGPL</sequence>
<evidence type="ECO:0000256" key="5">
    <source>
        <dbReference type="SAM" id="MobiDB-lite"/>
    </source>
</evidence>
<evidence type="ECO:0000313" key="9">
    <source>
        <dbReference type="Proteomes" id="UP001465755"/>
    </source>
</evidence>
<reference evidence="8 9" key="1">
    <citation type="journal article" date="2024" name="Nat. Commun.">
        <title>Phylogenomics reveals the evolutionary origins of lichenization in chlorophyte algae.</title>
        <authorList>
            <person name="Puginier C."/>
            <person name="Libourel C."/>
            <person name="Otte J."/>
            <person name="Skaloud P."/>
            <person name="Haon M."/>
            <person name="Grisel S."/>
            <person name="Petersen M."/>
            <person name="Berrin J.G."/>
            <person name="Delaux P.M."/>
            <person name="Dal Grande F."/>
            <person name="Keller J."/>
        </authorList>
    </citation>
    <scope>NUCLEOTIDE SEQUENCE [LARGE SCALE GENOMIC DNA]</scope>
    <source>
        <strain evidence="8 9">SAG 2036</strain>
    </source>
</reference>
<evidence type="ECO:0000256" key="2">
    <source>
        <dbReference type="ARBA" id="ARBA00022741"/>
    </source>
</evidence>
<feature type="compositionally biased region" description="Low complexity" evidence="5">
    <location>
        <begin position="552"/>
        <end position="566"/>
    </location>
</feature>
<dbReference type="Pfam" id="PF07714">
    <property type="entry name" value="PK_Tyr_Ser-Thr"/>
    <property type="match status" value="1"/>
</dbReference>
<feature type="region of interest" description="Disordered" evidence="5">
    <location>
        <begin position="1"/>
        <end position="25"/>
    </location>
</feature>
<feature type="region of interest" description="Disordered" evidence="5">
    <location>
        <begin position="866"/>
        <end position="904"/>
    </location>
</feature>
<protein>
    <recommendedName>
        <fullName evidence="7">Protein kinase domain-containing protein</fullName>
    </recommendedName>
</protein>
<evidence type="ECO:0000256" key="6">
    <source>
        <dbReference type="SAM" id="Phobius"/>
    </source>
</evidence>
<accession>A0AAW1NWE3</accession>
<evidence type="ECO:0000256" key="3">
    <source>
        <dbReference type="ARBA" id="ARBA00022777"/>
    </source>
</evidence>
<feature type="transmembrane region" description="Helical" evidence="6">
    <location>
        <begin position="319"/>
        <end position="342"/>
    </location>
</feature>
<organism evidence="8 9">
    <name type="scientific">Symbiochloris irregularis</name>
    <dbReference type="NCBI Taxonomy" id="706552"/>
    <lineage>
        <taxon>Eukaryota</taxon>
        <taxon>Viridiplantae</taxon>
        <taxon>Chlorophyta</taxon>
        <taxon>core chlorophytes</taxon>
        <taxon>Trebouxiophyceae</taxon>
        <taxon>Trebouxiales</taxon>
        <taxon>Trebouxiaceae</taxon>
        <taxon>Symbiochloris</taxon>
    </lineage>
</organism>
<dbReference type="PANTHER" id="PTHR44329">
    <property type="entry name" value="SERINE/THREONINE-PROTEIN KINASE TNNI3K-RELATED"/>
    <property type="match status" value="1"/>
</dbReference>
<feature type="transmembrane region" description="Helical" evidence="6">
    <location>
        <begin position="110"/>
        <end position="130"/>
    </location>
</feature>
<dbReference type="Gene3D" id="1.10.510.10">
    <property type="entry name" value="Transferase(Phosphotransferase) domain 1"/>
    <property type="match status" value="1"/>
</dbReference>
<feature type="transmembrane region" description="Helical" evidence="6">
    <location>
        <begin position="219"/>
        <end position="241"/>
    </location>
</feature>
<dbReference type="PROSITE" id="PS50011">
    <property type="entry name" value="PROTEIN_KINASE_DOM"/>
    <property type="match status" value="1"/>
</dbReference>
<feature type="compositionally biased region" description="Pro residues" evidence="5">
    <location>
        <begin position="711"/>
        <end position="725"/>
    </location>
</feature>
<feature type="compositionally biased region" description="Polar residues" evidence="5">
    <location>
        <begin position="622"/>
        <end position="631"/>
    </location>
</feature>
<feature type="region of interest" description="Disordered" evidence="5">
    <location>
        <begin position="349"/>
        <end position="369"/>
    </location>
</feature>
<evidence type="ECO:0000256" key="4">
    <source>
        <dbReference type="ARBA" id="ARBA00022840"/>
    </source>
</evidence>
<keyword evidence="4" id="KW-0067">ATP-binding</keyword>
<feature type="compositionally biased region" description="Low complexity" evidence="5">
    <location>
        <begin position="582"/>
        <end position="594"/>
    </location>
</feature>
<keyword evidence="9" id="KW-1185">Reference proteome</keyword>
<feature type="transmembrane region" description="Helical" evidence="6">
    <location>
        <begin position="253"/>
        <end position="274"/>
    </location>
</feature>
<feature type="transmembrane region" description="Helical" evidence="6">
    <location>
        <begin position="286"/>
        <end position="307"/>
    </location>
</feature>
<evidence type="ECO:0000256" key="1">
    <source>
        <dbReference type="ARBA" id="ARBA00022679"/>
    </source>
</evidence>
<feature type="compositionally biased region" description="Basic and acidic residues" evidence="5">
    <location>
        <begin position="598"/>
        <end position="612"/>
    </location>
</feature>
<dbReference type="PANTHER" id="PTHR44329:SF288">
    <property type="entry name" value="MITOGEN-ACTIVATED PROTEIN KINASE KINASE KINASE 20"/>
    <property type="match status" value="1"/>
</dbReference>